<dbReference type="EMBL" id="FRCX01000013">
    <property type="protein sequence ID" value="SHN42024.1"/>
    <property type="molecule type" value="Genomic_DNA"/>
</dbReference>
<dbReference type="RefSeq" id="WP_072788454.1">
    <property type="nucleotide sequence ID" value="NZ_FRCX01000013.1"/>
</dbReference>
<keyword evidence="5" id="KW-1185">Reference proteome</keyword>
<dbReference type="STRING" id="551987.SAMN05192549_113116"/>
<dbReference type="Gene3D" id="3.40.50.2300">
    <property type="match status" value="1"/>
</dbReference>
<proteinExistence type="predicted"/>
<protein>
    <submittedName>
        <fullName evidence="4">Two-component system, chemotaxis family, CheB/CheR fusion protein</fullName>
    </submittedName>
</protein>
<dbReference type="GO" id="GO:0000160">
    <property type="term" value="P:phosphorelay signal transduction system"/>
    <property type="evidence" value="ECO:0007669"/>
    <property type="project" value="InterPro"/>
</dbReference>
<feature type="domain" description="Response regulatory" evidence="3">
    <location>
        <begin position="9"/>
        <end position="125"/>
    </location>
</feature>
<organism evidence="4 5">
    <name type="scientific">Duganella sacchari</name>
    <dbReference type="NCBI Taxonomy" id="551987"/>
    <lineage>
        <taxon>Bacteria</taxon>
        <taxon>Pseudomonadati</taxon>
        <taxon>Pseudomonadota</taxon>
        <taxon>Betaproteobacteria</taxon>
        <taxon>Burkholderiales</taxon>
        <taxon>Oxalobacteraceae</taxon>
        <taxon>Telluria group</taxon>
        <taxon>Duganella</taxon>
    </lineage>
</organism>
<name>A0A1M7R6W1_9BURK</name>
<gene>
    <name evidence="4" type="ORF">SAMN05192549_113116</name>
</gene>
<dbReference type="InterPro" id="IPR011006">
    <property type="entry name" value="CheY-like_superfamily"/>
</dbReference>
<evidence type="ECO:0000256" key="2">
    <source>
        <dbReference type="PROSITE-ProRule" id="PRU00169"/>
    </source>
</evidence>
<dbReference type="PANTHER" id="PTHR44591">
    <property type="entry name" value="STRESS RESPONSE REGULATOR PROTEIN 1"/>
    <property type="match status" value="1"/>
</dbReference>
<evidence type="ECO:0000313" key="4">
    <source>
        <dbReference type="EMBL" id="SHN42024.1"/>
    </source>
</evidence>
<dbReference type="PROSITE" id="PS50110">
    <property type="entry name" value="RESPONSE_REGULATORY"/>
    <property type="match status" value="1"/>
</dbReference>
<feature type="modified residue" description="4-aspartylphosphate" evidence="2">
    <location>
        <position position="58"/>
    </location>
</feature>
<evidence type="ECO:0000256" key="1">
    <source>
        <dbReference type="ARBA" id="ARBA00022553"/>
    </source>
</evidence>
<keyword evidence="1 2" id="KW-0597">Phosphoprotein</keyword>
<accession>A0A1M7R6W1</accession>
<evidence type="ECO:0000313" key="5">
    <source>
        <dbReference type="Proteomes" id="UP000184339"/>
    </source>
</evidence>
<dbReference type="AlphaFoldDB" id="A0A1M7R6W1"/>
<evidence type="ECO:0000259" key="3">
    <source>
        <dbReference type="PROSITE" id="PS50110"/>
    </source>
</evidence>
<dbReference type="Proteomes" id="UP000184339">
    <property type="component" value="Unassembled WGS sequence"/>
</dbReference>
<dbReference type="SMART" id="SM00448">
    <property type="entry name" value="REC"/>
    <property type="match status" value="1"/>
</dbReference>
<dbReference type="InterPro" id="IPR001789">
    <property type="entry name" value="Sig_transdc_resp-reg_receiver"/>
</dbReference>
<dbReference type="InterPro" id="IPR050595">
    <property type="entry name" value="Bact_response_regulator"/>
</dbReference>
<reference evidence="5" key="1">
    <citation type="submission" date="2016-11" db="EMBL/GenBank/DDBJ databases">
        <authorList>
            <person name="Varghese N."/>
            <person name="Submissions S."/>
        </authorList>
    </citation>
    <scope>NUCLEOTIDE SEQUENCE [LARGE SCALE GENOMIC DNA]</scope>
    <source>
        <strain evidence="5">Sac-22</strain>
    </source>
</reference>
<sequence>MPQGRTQRRVLIIDDHPDAADLLAEMLTLHDYATCVAYGGQEGLVALSRFRPEVVLLDIGMPHMDGCQVAARIRQMDQIAQPVLIAYTAWNDDRAKSRILAAGFDLHLTKPAEFKVLLDTLLTASGPLR</sequence>
<dbReference type="SUPFAM" id="SSF52172">
    <property type="entry name" value="CheY-like"/>
    <property type="match status" value="1"/>
</dbReference>
<dbReference type="Pfam" id="PF00072">
    <property type="entry name" value="Response_reg"/>
    <property type="match status" value="1"/>
</dbReference>
<dbReference type="PANTHER" id="PTHR44591:SF3">
    <property type="entry name" value="RESPONSE REGULATORY DOMAIN-CONTAINING PROTEIN"/>
    <property type="match status" value="1"/>
</dbReference>